<comment type="similarity">
    <text evidence="1">Belongs to the peptidase M43B family.</text>
</comment>
<reference evidence="3 4" key="1">
    <citation type="journal article" date="2016" name="Genome Biol. Evol.">
        <title>Divergent and convergent evolution of fungal pathogenicity.</title>
        <authorList>
            <person name="Shang Y."/>
            <person name="Xiao G."/>
            <person name="Zheng P."/>
            <person name="Cen K."/>
            <person name="Zhan S."/>
            <person name="Wang C."/>
        </authorList>
    </citation>
    <scope>NUCLEOTIDE SEQUENCE [LARGE SCALE GENOMIC DNA]</scope>
    <source>
        <strain evidence="3 4">RCEF 2490</strain>
    </source>
</reference>
<proteinExistence type="inferred from homology"/>
<evidence type="ECO:0000313" key="3">
    <source>
        <dbReference type="EMBL" id="KZZ87910.1"/>
    </source>
</evidence>
<name>A0A166N629_9HYPO</name>
<dbReference type="PANTHER" id="PTHR47466">
    <property type="match status" value="1"/>
</dbReference>
<gene>
    <name evidence="3" type="ORF">AAL_08241</name>
</gene>
<keyword evidence="2" id="KW-0732">Signal</keyword>
<dbReference type="SUPFAM" id="SSF55486">
    <property type="entry name" value="Metalloproteases ('zincins'), catalytic domain"/>
    <property type="match status" value="2"/>
</dbReference>
<accession>A0A166N629</accession>
<evidence type="ECO:0000256" key="1">
    <source>
        <dbReference type="ARBA" id="ARBA00008721"/>
    </source>
</evidence>
<evidence type="ECO:0000313" key="4">
    <source>
        <dbReference type="Proteomes" id="UP000078544"/>
    </source>
</evidence>
<dbReference type="GO" id="GO:0008237">
    <property type="term" value="F:metallopeptidase activity"/>
    <property type="evidence" value="ECO:0007669"/>
    <property type="project" value="InterPro"/>
</dbReference>
<dbReference type="AlphaFoldDB" id="A0A166N629"/>
<organism evidence="3 4">
    <name type="scientific">Moelleriella libera RCEF 2490</name>
    <dbReference type="NCBI Taxonomy" id="1081109"/>
    <lineage>
        <taxon>Eukaryota</taxon>
        <taxon>Fungi</taxon>
        <taxon>Dikarya</taxon>
        <taxon>Ascomycota</taxon>
        <taxon>Pezizomycotina</taxon>
        <taxon>Sordariomycetes</taxon>
        <taxon>Hypocreomycetidae</taxon>
        <taxon>Hypocreales</taxon>
        <taxon>Clavicipitaceae</taxon>
        <taxon>Moelleriella</taxon>
    </lineage>
</organism>
<evidence type="ECO:0000256" key="2">
    <source>
        <dbReference type="SAM" id="SignalP"/>
    </source>
</evidence>
<dbReference type="InterPro" id="IPR024079">
    <property type="entry name" value="MetalloPept_cat_dom_sf"/>
</dbReference>
<dbReference type="PANTHER" id="PTHR47466:SF1">
    <property type="entry name" value="METALLOPROTEASE MEP1 (AFU_ORTHOLOGUE AFUA_1G07730)-RELATED"/>
    <property type="match status" value="1"/>
</dbReference>
<sequence>MKRCFLLASALAAMVVPAASGRGRQHLSGFCNIRSTWTGIRAARFNQRPSYQASHDGQLTLGVYVHVLARPEETQNRVSEYLLSHNDVAQQIEVLNRGFEAAKIAFKLQGVDWTTGVFSTYEFPFYGVMTHDRLRGLYKGDHSTLNIYFLNATDHHGGVASTQFSKEHIHGVWLNSNTVLGGSNPYWNLGKVAIHEVGHWLGFDDHTAVNECYKPDASCDTRPECINHMSDATERCSQCRTEFDLEQIEFMRYFAEQLQLGRTPKYYHELEPQYITVDSASVNDTELQEDEVDFGEAPERIDPFAEMDTNCGQSGASGVTAFGVSVKECREKMTQCIQELGRTAVYDTELTHCANVKLFGI</sequence>
<feature type="chain" id="PRO_5007877690" evidence="2">
    <location>
        <begin position="21"/>
        <end position="361"/>
    </location>
</feature>
<dbReference type="EMBL" id="AZGY01000033">
    <property type="protein sequence ID" value="KZZ87910.1"/>
    <property type="molecule type" value="Genomic_DNA"/>
</dbReference>
<feature type="signal peptide" evidence="2">
    <location>
        <begin position="1"/>
        <end position="20"/>
    </location>
</feature>
<dbReference type="Gene3D" id="3.40.390.10">
    <property type="entry name" value="Collagenase (Catalytic Domain)"/>
    <property type="match status" value="1"/>
</dbReference>
<protein>
    <submittedName>
        <fullName evidence="3">Pregnancy-associated plasma protein-A</fullName>
    </submittedName>
</protein>
<comment type="caution">
    <text evidence="3">The sequence shown here is derived from an EMBL/GenBank/DDBJ whole genome shotgun (WGS) entry which is preliminary data.</text>
</comment>
<dbReference type="Proteomes" id="UP000078544">
    <property type="component" value="Unassembled WGS sequence"/>
</dbReference>
<keyword evidence="4" id="KW-1185">Reference proteome</keyword>
<dbReference type="OrthoDB" id="536211at2759"/>